<dbReference type="EMBL" id="MU865455">
    <property type="protein sequence ID" value="KAK4222758.1"/>
    <property type="molecule type" value="Genomic_DNA"/>
</dbReference>
<organism evidence="1 2">
    <name type="scientific">Podospora fimiseda</name>
    <dbReference type="NCBI Taxonomy" id="252190"/>
    <lineage>
        <taxon>Eukaryota</taxon>
        <taxon>Fungi</taxon>
        <taxon>Dikarya</taxon>
        <taxon>Ascomycota</taxon>
        <taxon>Pezizomycotina</taxon>
        <taxon>Sordariomycetes</taxon>
        <taxon>Sordariomycetidae</taxon>
        <taxon>Sordariales</taxon>
        <taxon>Podosporaceae</taxon>
        <taxon>Podospora</taxon>
    </lineage>
</organism>
<dbReference type="Proteomes" id="UP001301958">
    <property type="component" value="Unassembled WGS sequence"/>
</dbReference>
<sequence>MQCFGHLDVQESAAHGSPTILRCSHGMPCDTTAISLMLAFGLSKAHCDFGSSTCFLEEDYDVEYNFTKARTQQEAIDLGEEIRIKTTFWIWTYGYGLRGCWLKAVELAVLRFHGLLVVIQVGLILGRGSWTSNARSSMGEIVGLALSCTPPRVLNNATAGISKMST</sequence>
<protein>
    <submittedName>
        <fullName evidence="1">Uncharacterized protein</fullName>
    </submittedName>
</protein>
<reference evidence="1" key="2">
    <citation type="submission" date="2023-05" db="EMBL/GenBank/DDBJ databases">
        <authorList>
            <consortium name="Lawrence Berkeley National Laboratory"/>
            <person name="Steindorff A."/>
            <person name="Hensen N."/>
            <person name="Bonometti L."/>
            <person name="Westerberg I."/>
            <person name="Brannstrom I.O."/>
            <person name="Guillou S."/>
            <person name="Cros-Aarteil S."/>
            <person name="Calhoun S."/>
            <person name="Haridas S."/>
            <person name="Kuo A."/>
            <person name="Mondo S."/>
            <person name="Pangilinan J."/>
            <person name="Riley R."/>
            <person name="Labutti K."/>
            <person name="Andreopoulos B."/>
            <person name="Lipzen A."/>
            <person name="Chen C."/>
            <person name="Yanf M."/>
            <person name="Daum C."/>
            <person name="Ng V."/>
            <person name="Clum A."/>
            <person name="Ohm R."/>
            <person name="Martin F."/>
            <person name="Silar P."/>
            <person name="Natvig D."/>
            <person name="Lalanne C."/>
            <person name="Gautier V."/>
            <person name="Ament-Velasquez S.L."/>
            <person name="Kruys A."/>
            <person name="Hutchinson M.I."/>
            <person name="Powell A.J."/>
            <person name="Barry K."/>
            <person name="Miller A.N."/>
            <person name="Grigoriev I.V."/>
            <person name="Debuchy R."/>
            <person name="Gladieux P."/>
            <person name="Thoren M.H."/>
            <person name="Johannesson H."/>
        </authorList>
    </citation>
    <scope>NUCLEOTIDE SEQUENCE</scope>
    <source>
        <strain evidence="1">CBS 990.96</strain>
    </source>
</reference>
<name>A0AAN7BFV6_9PEZI</name>
<reference evidence="1" key="1">
    <citation type="journal article" date="2023" name="Mol. Phylogenet. Evol.">
        <title>Genome-scale phylogeny and comparative genomics of the fungal order Sordariales.</title>
        <authorList>
            <person name="Hensen N."/>
            <person name="Bonometti L."/>
            <person name="Westerberg I."/>
            <person name="Brannstrom I.O."/>
            <person name="Guillou S."/>
            <person name="Cros-Aarteil S."/>
            <person name="Calhoun S."/>
            <person name="Haridas S."/>
            <person name="Kuo A."/>
            <person name="Mondo S."/>
            <person name="Pangilinan J."/>
            <person name="Riley R."/>
            <person name="LaButti K."/>
            <person name="Andreopoulos B."/>
            <person name="Lipzen A."/>
            <person name="Chen C."/>
            <person name="Yan M."/>
            <person name="Daum C."/>
            <person name="Ng V."/>
            <person name="Clum A."/>
            <person name="Steindorff A."/>
            <person name="Ohm R.A."/>
            <person name="Martin F."/>
            <person name="Silar P."/>
            <person name="Natvig D.O."/>
            <person name="Lalanne C."/>
            <person name="Gautier V."/>
            <person name="Ament-Velasquez S.L."/>
            <person name="Kruys A."/>
            <person name="Hutchinson M.I."/>
            <person name="Powell A.J."/>
            <person name="Barry K."/>
            <person name="Miller A.N."/>
            <person name="Grigoriev I.V."/>
            <person name="Debuchy R."/>
            <person name="Gladieux P."/>
            <person name="Hiltunen Thoren M."/>
            <person name="Johannesson H."/>
        </authorList>
    </citation>
    <scope>NUCLEOTIDE SEQUENCE</scope>
    <source>
        <strain evidence="1">CBS 990.96</strain>
    </source>
</reference>
<gene>
    <name evidence="1" type="ORF">QBC38DRAFT_460051</name>
</gene>
<evidence type="ECO:0000313" key="2">
    <source>
        <dbReference type="Proteomes" id="UP001301958"/>
    </source>
</evidence>
<dbReference type="AlphaFoldDB" id="A0AAN7BFV6"/>
<proteinExistence type="predicted"/>
<keyword evidence="2" id="KW-1185">Reference proteome</keyword>
<comment type="caution">
    <text evidence="1">The sequence shown here is derived from an EMBL/GenBank/DDBJ whole genome shotgun (WGS) entry which is preliminary data.</text>
</comment>
<evidence type="ECO:0000313" key="1">
    <source>
        <dbReference type="EMBL" id="KAK4222758.1"/>
    </source>
</evidence>
<accession>A0AAN7BFV6</accession>